<evidence type="ECO:0000313" key="2">
    <source>
        <dbReference type="Proteomes" id="UP000694923"/>
    </source>
</evidence>
<dbReference type="PANTHER" id="PTHR14299">
    <property type="entry name" value="PHORBOL-12-MYRISTATE-13-ACETATE-INDUCED PROTEIN 1"/>
    <property type="match status" value="1"/>
</dbReference>
<gene>
    <name evidence="3" type="primary">PMAIP1</name>
</gene>
<dbReference type="InterPro" id="IPR024140">
    <property type="entry name" value="Noxa"/>
</dbReference>
<reference evidence="3" key="1">
    <citation type="submission" date="2025-08" db="UniProtKB">
        <authorList>
            <consortium name="RefSeq"/>
        </authorList>
    </citation>
    <scope>IDENTIFICATION</scope>
</reference>
<feature type="region of interest" description="Disordered" evidence="1">
    <location>
        <begin position="1"/>
        <end position="22"/>
    </location>
</feature>
<dbReference type="PANTHER" id="PTHR14299:SF0">
    <property type="entry name" value="PHORBOL-12-MYRISTATE-13-ACETATE-INDUCED PROTEIN 1"/>
    <property type="match status" value="1"/>
</dbReference>
<dbReference type="Pfam" id="PF15150">
    <property type="entry name" value="PMAIP1"/>
    <property type="match status" value="1"/>
</dbReference>
<organism evidence="2 3">
    <name type="scientific">Galeopterus variegatus</name>
    <name type="common">Malayan flying lemur</name>
    <name type="synonym">Cynocephalus variegatus</name>
    <dbReference type="NCBI Taxonomy" id="482537"/>
    <lineage>
        <taxon>Eukaryota</taxon>
        <taxon>Metazoa</taxon>
        <taxon>Chordata</taxon>
        <taxon>Craniata</taxon>
        <taxon>Vertebrata</taxon>
        <taxon>Euteleostomi</taxon>
        <taxon>Mammalia</taxon>
        <taxon>Eutheria</taxon>
        <taxon>Euarchontoglires</taxon>
        <taxon>Dermoptera</taxon>
        <taxon>Cynocephalidae</taxon>
        <taxon>Galeopterus</taxon>
    </lineage>
</organism>
<evidence type="ECO:0000313" key="3">
    <source>
        <dbReference type="RefSeq" id="XP_008589920.1"/>
    </source>
</evidence>
<name>A0ABM0SAM9_GALVR</name>
<protein>
    <submittedName>
        <fullName evidence="3">Phorbol-12-myristate-13-acetate-induced protein 1</fullName>
    </submittedName>
</protein>
<dbReference type="GeneID" id="103607162"/>
<keyword evidence="2" id="KW-1185">Reference proteome</keyword>
<proteinExistence type="predicted"/>
<sequence length="54" mass="5948">MPGRKARKIAPPSPPRAPAEPEVECANQLRRIGDKLSFRQKLLNLISKLLPSGT</sequence>
<accession>A0ABM0SAM9</accession>
<dbReference type="RefSeq" id="XP_008589920.1">
    <property type="nucleotide sequence ID" value="XM_008591698.1"/>
</dbReference>
<evidence type="ECO:0000256" key="1">
    <source>
        <dbReference type="SAM" id="MobiDB-lite"/>
    </source>
</evidence>
<dbReference type="Proteomes" id="UP000694923">
    <property type="component" value="Unplaced"/>
</dbReference>